<gene>
    <name evidence="1" type="ORF">KME60_08175</name>
</gene>
<dbReference type="Proteomes" id="UP000729701">
    <property type="component" value="Unassembled WGS sequence"/>
</dbReference>
<protein>
    <submittedName>
        <fullName evidence="1">Uncharacterized protein</fullName>
    </submittedName>
</protein>
<dbReference type="EMBL" id="JAHHGZ010000007">
    <property type="protein sequence ID" value="MBW4667396.1"/>
    <property type="molecule type" value="Genomic_DNA"/>
</dbReference>
<evidence type="ECO:0000313" key="2">
    <source>
        <dbReference type="Proteomes" id="UP000729701"/>
    </source>
</evidence>
<proteinExistence type="predicted"/>
<reference evidence="1" key="2">
    <citation type="journal article" date="2022" name="Microbiol. Resour. Announc.">
        <title>Metagenome Sequencing to Explore Phylogenomics of Terrestrial Cyanobacteria.</title>
        <authorList>
            <person name="Ward R.D."/>
            <person name="Stajich J.E."/>
            <person name="Johansen J.R."/>
            <person name="Huntemann M."/>
            <person name="Clum A."/>
            <person name="Foster B."/>
            <person name="Foster B."/>
            <person name="Roux S."/>
            <person name="Palaniappan K."/>
            <person name="Varghese N."/>
            <person name="Mukherjee S."/>
            <person name="Reddy T.B.K."/>
            <person name="Daum C."/>
            <person name="Copeland A."/>
            <person name="Chen I.A."/>
            <person name="Ivanova N.N."/>
            <person name="Kyrpides N.C."/>
            <person name="Shapiro N."/>
            <person name="Eloe-Fadrosh E.A."/>
            <person name="Pietrasiak N."/>
        </authorList>
    </citation>
    <scope>NUCLEOTIDE SEQUENCE</scope>
    <source>
        <strain evidence="1">GSE-NOS-MK-12-04C</strain>
    </source>
</reference>
<evidence type="ECO:0000313" key="1">
    <source>
        <dbReference type="EMBL" id="MBW4667396.1"/>
    </source>
</evidence>
<sequence length="239" mass="26769">MSKVNNDLELYSSSVELVIHSLKLQNKALLESCVKNLALLIGSEHTSNIVTAAILELCKISLPAFRWTLDNFSDFKIVPSLFESKKISEEETSIISNQDDVEQFVLNVEFVSHCLKAQDQRLLETSEKILNHLLGIDYTSNVFVAALFELAIADNVNFDWDIEILSALEPYRKIFKIVSMSAAEKLIRKGFIPGQDFSADGTGKILLSQKTKTALIESISEIEDHILLDKILKVPEAIN</sequence>
<name>A0A951QL36_9CYAN</name>
<comment type="caution">
    <text evidence="1">The sequence shown here is derived from an EMBL/GenBank/DDBJ whole genome shotgun (WGS) entry which is preliminary data.</text>
</comment>
<accession>A0A951QL36</accession>
<reference evidence="1" key="1">
    <citation type="submission" date="2021-05" db="EMBL/GenBank/DDBJ databases">
        <authorList>
            <person name="Pietrasiak N."/>
            <person name="Ward R."/>
            <person name="Stajich J.E."/>
            <person name="Kurbessoian T."/>
        </authorList>
    </citation>
    <scope>NUCLEOTIDE SEQUENCE</scope>
    <source>
        <strain evidence="1">GSE-NOS-MK-12-04C</strain>
    </source>
</reference>
<organism evidence="1 2">
    <name type="scientific">Cyanomargarita calcarea GSE-NOS-MK-12-04C</name>
    <dbReference type="NCBI Taxonomy" id="2839659"/>
    <lineage>
        <taxon>Bacteria</taxon>
        <taxon>Bacillati</taxon>
        <taxon>Cyanobacteriota</taxon>
        <taxon>Cyanophyceae</taxon>
        <taxon>Nostocales</taxon>
        <taxon>Cyanomargaritaceae</taxon>
        <taxon>Cyanomargarita</taxon>
    </lineage>
</organism>
<dbReference type="AlphaFoldDB" id="A0A951QL36"/>